<evidence type="ECO:0000313" key="2">
    <source>
        <dbReference type="Proteomes" id="UP000248349"/>
    </source>
</evidence>
<gene>
    <name evidence="1" type="ORF">BP01DRAFT_293565</name>
</gene>
<reference evidence="1 2" key="1">
    <citation type="submission" date="2016-12" db="EMBL/GenBank/DDBJ databases">
        <title>The genomes of Aspergillus section Nigri reveals drivers in fungal speciation.</title>
        <authorList>
            <consortium name="DOE Joint Genome Institute"/>
            <person name="Vesth T.C."/>
            <person name="Nybo J."/>
            <person name="Theobald S."/>
            <person name="Brandl J."/>
            <person name="Frisvad J.C."/>
            <person name="Nielsen K.F."/>
            <person name="Lyhne E.K."/>
            <person name="Kogle M.E."/>
            <person name="Kuo A."/>
            <person name="Riley R."/>
            <person name="Clum A."/>
            <person name="Nolan M."/>
            <person name="Lipzen A."/>
            <person name="Salamov A."/>
            <person name="Henrissat B."/>
            <person name="Wiebenga A."/>
            <person name="De Vries R.P."/>
            <person name="Grigoriev I.V."/>
            <person name="Mortensen U.H."/>
            <person name="Andersen M.R."/>
            <person name="Baker S.E."/>
        </authorList>
    </citation>
    <scope>NUCLEOTIDE SEQUENCE [LARGE SCALE GENOMIC DNA]</scope>
    <source>
        <strain evidence="1 2">JOP 1030-1</strain>
    </source>
</reference>
<dbReference type="EMBL" id="KZ821227">
    <property type="protein sequence ID" value="PYH46689.1"/>
    <property type="molecule type" value="Genomic_DNA"/>
</dbReference>
<dbReference type="GeneID" id="37072967"/>
<sequence>MECLSADGLNAHDWDELENKYYRAMEKHKEAEVVLQNHTSELLEIFMVWSQTTIRRDETRALKRFKTQMQHVQHSEESLKNKKKHYIDVVRAFENALALLDDRV</sequence>
<dbReference type="STRING" id="1450539.A0A318ZGV0"/>
<dbReference type="AlphaFoldDB" id="A0A318ZGV0"/>
<accession>A0A318ZGV0</accession>
<evidence type="ECO:0000313" key="1">
    <source>
        <dbReference type="EMBL" id="PYH46689.1"/>
    </source>
</evidence>
<keyword evidence="2" id="KW-1185">Reference proteome</keyword>
<name>A0A318ZGV0_9EURO</name>
<dbReference type="RefSeq" id="XP_025432671.1">
    <property type="nucleotide sequence ID" value="XM_025571739.1"/>
</dbReference>
<dbReference type="Proteomes" id="UP000248349">
    <property type="component" value="Unassembled WGS sequence"/>
</dbReference>
<dbReference type="OrthoDB" id="5335351at2759"/>
<organism evidence="1 2">
    <name type="scientific">Aspergillus saccharolyticus JOP 1030-1</name>
    <dbReference type="NCBI Taxonomy" id="1450539"/>
    <lineage>
        <taxon>Eukaryota</taxon>
        <taxon>Fungi</taxon>
        <taxon>Dikarya</taxon>
        <taxon>Ascomycota</taxon>
        <taxon>Pezizomycotina</taxon>
        <taxon>Eurotiomycetes</taxon>
        <taxon>Eurotiomycetidae</taxon>
        <taxon>Eurotiales</taxon>
        <taxon>Aspergillaceae</taxon>
        <taxon>Aspergillus</taxon>
        <taxon>Aspergillus subgen. Circumdati</taxon>
    </lineage>
</organism>
<proteinExistence type="predicted"/>
<protein>
    <submittedName>
        <fullName evidence="1">Uncharacterized protein</fullName>
    </submittedName>
</protein>